<name>A0AAW0MQN3_9GOBI</name>
<dbReference type="AlphaFoldDB" id="A0AAW0MQN3"/>
<sequence length="231" mass="25750">MSAKSCPGPNGILRPHLILHDKKGLKLAALYNSWLVAGSLPLSVRGALTTLIPKSCDETAVLKNWRPISFDLVIYRTLMGILAERMTEACPHPRRRGLNQGPGCTENTSIIKSLHTAAKCRRRPFGAVFVDLLRAFDYVSHQLIHKTLIRRGFEKLVVDLIMREPIHAAEPGDRIKCLGVYLDPWIGITADDQMGQLNEMLKKRYQVHQTAGNRKAGEDGSKEVAPPRKPC</sequence>
<feature type="compositionally biased region" description="Basic and acidic residues" evidence="1">
    <location>
        <begin position="215"/>
        <end position="231"/>
    </location>
</feature>
<evidence type="ECO:0008006" key="4">
    <source>
        <dbReference type="Google" id="ProtNLM"/>
    </source>
</evidence>
<gene>
    <name evidence="2" type="ORF">WMY93_029861</name>
</gene>
<evidence type="ECO:0000256" key="1">
    <source>
        <dbReference type="SAM" id="MobiDB-lite"/>
    </source>
</evidence>
<proteinExistence type="predicted"/>
<accession>A0AAW0MQN3</accession>
<keyword evidence="3" id="KW-1185">Reference proteome</keyword>
<protein>
    <recommendedName>
        <fullName evidence="4">Reverse transcriptase domain-containing protein</fullName>
    </recommendedName>
</protein>
<evidence type="ECO:0000313" key="3">
    <source>
        <dbReference type="Proteomes" id="UP001460270"/>
    </source>
</evidence>
<comment type="caution">
    <text evidence="2">The sequence shown here is derived from an EMBL/GenBank/DDBJ whole genome shotgun (WGS) entry which is preliminary data.</text>
</comment>
<reference evidence="3" key="1">
    <citation type="submission" date="2024-04" db="EMBL/GenBank/DDBJ databases">
        <title>Salinicola lusitanus LLJ914,a marine bacterium isolated from the Okinawa Trough.</title>
        <authorList>
            <person name="Li J."/>
        </authorList>
    </citation>
    <scope>NUCLEOTIDE SEQUENCE [LARGE SCALE GENOMIC DNA]</scope>
</reference>
<dbReference type="Proteomes" id="UP001460270">
    <property type="component" value="Unassembled WGS sequence"/>
</dbReference>
<evidence type="ECO:0000313" key="2">
    <source>
        <dbReference type="EMBL" id="KAK7881452.1"/>
    </source>
</evidence>
<dbReference type="PANTHER" id="PTHR19446">
    <property type="entry name" value="REVERSE TRANSCRIPTASES"/>
    <property type="match status" value="1"/>
</dbReference>
<organism evidence="2 3">
    <name type="scientific">Mugilogobius chulae</name>
    <name type="common">yellowstripe goby</name>
    <dbReference type="NCBI Taxonomy" id="88201"/>
    <lineage>
        <taxon>Eukaryota</taxon>
        <taxon>Metazoa</taxon>
        <taxon>Chordata</taxon>
        <taxon>Craniata</taxon>
        <taxon>Vertebrata</taxon>
        <taxon>Euteleostomi</taxon>
        <taxon>Actinopterygii</taxon>
        <taxon>Neopterygii</taxon>
        <taxon>Teleostei</taxon>
        <taxon>Neoteleostei</taxon>
        <taxon>Acanthomorphata</taxon>
        <taxon>Gobiaria</taxon>
        <taxon>Gobiiformes</taxon>
        <taxon>Gobioidei</taxon>
        <taxon>Gobiidae</taxon>
        <taxon>Gobionellinae</taxon>
        <taxon>Mugilogobius</taxon>
    </lineage>
</organism>
<dbReference type="EMBL" id="JBBPFD010000022">
    <property type="protein sequence ID" value="KAK7881452.1"/>
    <property type="molecule type" value="Genomic_DNA"/>
</dbReference>
<feature type="region of interest" description="Disordered" evidence="1">
    <location>
        <begin position="208"/>
        <end position="231"/>
    </location>
</feature>